<proteinExistence type="predicted"/>
<dbReference type="EMBL" id="BIXY01000003">
    <property type="protein sequence ID" value="GCF06802.1"/>
    <property type="molecule type" value="Genomic_DNA"/>
</dbReference>
<evidence type="ECO:0000313" key="3">
    <source>
        <dbReference type="Proteomes" id="UP000322530"/>
    </source>
</evidence>
<protein>
    <submittedName>
        <fullName evidence="2">Uncharacterized protein</fullName>
    </submittedName>
</protein>
<dbReference type="Pfam" id="PF18895">
    <property type="entry name" value="T4SS_pilin"/>
    <property type="match status" value="1"/>
</dbReference>
<dbReference type="InterPro" id="IPR043993">
    <property type="entry name" value="T4SS_pilin"/>
</dbReference>
<keyword evidence="3" id="KW-1185">Reference proteome</keyword>
<evidence type="ECO:0000256" key="1">
    <source>
        <dbReference type="SAM" id="Phobius"/>
    </source>
</evidence>
<comment type="caution">
    <text evidence="2">The sequence shown here is derived from an EMBL/GenBank/DDBJ whole genome shotgun (WGS) entry which is preliminary data.</text>
</comment>
<dbReference type="OrthoDB" id="10000186at2"/>
<organism evidence="2 3">
    <name type="scientific">Dictyobacter arantiisoli</name>
    <dbReference type="NCBI Taxonomy" id="2014874"/>
    <lineage>
        <taxon>Bacteria</taxon>
        <taxon>Bacillati</taxon>
        <taxon>Chloroflexota</taxon>
        <taxon>Ktedonobacteria</taxon>
        <taxon>Ktedonobacterales</taxon>
        <taxon>Dictyobacteraceae</taxon>
        <taxon>Dictyobacter</taxon>
    </lineage>
</organism>
<feature type="transmembrane region" description="Helical" evidence="1">
    <location>
        <begin position="91"/>
        <end position="112"/>
    </location>
</feature>
<keyword evidence="1" id="KW-1133">Transmembrane helix</keyword>
<dbReference type="Proteomes" id="UP000322530">
    <property type="component" value="Unassembled WGS sequence"/>
</dbReference>
<keyword evidence="1" id="KW-0812">Transmembrane</keyword>
<reference evidence="2 3" key="1">
    <citation type="submission" date="2019-01" db="EMBL/GenBank/DDBJ databases">
        <title>Draft genome sequence of Dictyobacter sp. Uno17.</title>
        <authorList>
            <person name="Wang C.M."/>
            <person name="Zheng Y."/>
            <person name="Sakai Y."/>
            <person name="Abe K."/>
            <person name="Yokota A."/>
            <person name="Yabe S."/>
        </authorList>
    </citation>
    <scope>NUCLEOTIDE SEQUENCE [LARGE SCALE GENOMIC DNA]</scope>
    <source>
        <strain evidence="2 3">Uno17</strain>
    </source>
</reference>
<dbReference type="AlphaFoldDB" id="A0A5A5T5Z0"/>
<sequence length="117" mass="12191">MSTIATIALNIPFSAIHVSLTSYYQMTHHIATVCPVNSPNAPTQIESAITNIVNFMSSLGAVVCALGIAVGGLMRATSFGNERRVSESNMAITCAVIGLGTVLLAQTLGTWLGGMFC</sequence>
<keyword evidence="1" id="KW-0472">Membrane</keyword>
<dbReference type="RefSeq" id="WP_149399752.1">
    <property type="nucleotide sequence ID" value="NZ_BIXY01000003.1"/>
</dbReference>
<accession>A0A5A5T5Z0</accession>
<evidence type="ECO:0000313" key="2">
    <source>
        <dbReference type="EMBL" id="GCF06802.1"/>
    </source>
</evidence>
<feature type="transmembrane region" description="Helical" evidence="1">
    <location>
        <begin position="48"/>
        <end position="70"/>
    </location>
</feature>
<name>A0A5A5T5Z0_9CHLR</name>
<gene>
    <name evidence="2" type="ORF">KDI_03660</name>
</gene>